<sequence>MQKRPFRAVRSLDQLRSFTGAVQGTTTTGPISSRSSDSISYGNFTTLKLTAEKLVKEQASVKADLDIAQTKLARASDQIRTLEVKLQEACNENAMLKVKQVEDAKLWKGLDSKISSTKTLYDQLTESLQQLASQVKNDLTVEGLNLIAEDDKKNFEDKLTASSKVFDELHLQISVLSENLSSAEEKITCGAEALMVLGQEKKDVETRFEGELCTAELLLKEKDALIKKLEAVSEEDKASFLRLEAELGEVHQALRAKDHTCTSLRASLETLEEEKTDLKNSNGELQKKLCTSDHEMTVLKSSLHNLKSQINEFEKFSGHVLDGVDKMSCIFDTFQKLVTQERELAIKCAGRKFDRLHNRFLQITSENDIFQAEITMQKKKVIEQQKVQEFLMVQHAEECHIAEEKIRTLEAEENTLTAKNTELLTQVAKLEEEIKHLEELSNLTKNQMQELLMKVSSVESENKGLQGKLQSIIQEKEEEAETFQKNIETRDQLVESLQNQVTELHNHLAERELLVLNLQEKEKQLEGQKTEIEASLAATEFKLSEAKKQHDLMLEGKNLELTKHLNELSLKNDQAINEIRRKYEIEKQEIVNAERKRADKLVQEMEKKFDERIAESKEEAQLHLQCIEGEHTALLNHIQQDHEKKEASLKAYHDEEIQRVHLQAENELSEKILLLKREHEALAKSLTYQHEDECKNLYEELQLQKSKEEKQKALLHLQWKVMSNDHHEDPETYGEKENSISSINRDDVDNGNVKNLSLTSQRKQSKIPVSNLLTKTEKRNMGSVISIPKHNKKVTHHEYEVETSDGRTIKRRKTRSTVMFGDPSVHKRRQRRTPKAVNDVMQERQQVIKEASRRSNIGDLFSEGSLNPYADDPYTFG</sequence>
<feature type="coiled-coil region" evidence="2">
    <location>
        <begin position="691"/>
        <end position="718"/>
    </location>
</feature>
<gene>
    <name evidence="4" type="ORF">H6P81_011483</name>
</gene>
<keyword evidence="1 2" id="KW-0175">Coiled coil</keyword>
<organism evidence="4 5">
    <name type="scientific">Aristolochia fimbriata</name>
    <name type="common">White veined hardy Dutchman's pipe vine</name>
    <dbReference type="NCBI Taxonomy" id="158543"/>
    <lineage>
        <taxon>Eukaryota</taxon>
        <taxon>Viridiplantae</taxon>
        <taxon>Streptophyta</taxon>
        <taxon>Embryophyta</taxon>
        <taxon>Tracheophyta</taxon>
        <taxon>Spermatophyta</taxon>
        <taxon>Magnoliopsida</taxon>
        <taxon>Magnoliidae</taxon>
        <taxon>Piperales</taxon>
        <taxon>Aristolochiaceae</taxon>
        <taxon>Aristolochia</taxon>
    </lineage>
</organism>
<feature type="coiled-coil region" evidence="2">
    <location>
        <begin position="392"/>
        <end position="611"/>
    </location>
</feature>
<feature type="compositionally biased region" description="Basic and acidic residues" evidence="3">
    <location>
        <begin position="726"/>
        <end position="748"/>
    </location>
</feature>
<accession>A0AAV7EW44</accession>
<proteinExistence type="predicted"/>
<protein>
    <recommendedName>
        <fullName evidence="6">Synaptonemal complex protein 1</fullName>
    </recommendedName>
</protein>
<feature type="region of interest" description="Disordered" evidence="3">
    <location>
        <begin position="726"/>
        <end position="764"/>
    </location>
</feature>
<dbReference type="PANTHER" id="PTHR23160:SF3">
    <property type="entry name" value="SYNAPTONEMAL COMPLEX PROTEIN 1-RELATED"/>
    <property type="match status" value="1"/>
</dbReference>
<evidence type="ECO:0000256" key="1">
    <source>
        <dbReference type="ARBA" id="ARBA00023054"/>
    </source>
</evidence>
<evidence type="ECO:0000313" key="5">
    <source>
        <dbReference type="Proteomes" id="UP000825729"/>
    </source>
</evidence>
<feature type="coiled-coil region" evidence="2">
    <location>
        <begin position="261"/>
        <end position="288"/>
    </location>
</feature>
<dbReference type="Proteomes" id="UP000825729">
    <property type="component" value="Unassembled WGS sequence"/>
</dbReference>
<dbReference type="AlphaFoldDB" id="A0AAV7EW44"/>
<dbReference type="GO" id="GO:0007131">
    <property type="term" value="P:reciprocal meiotic recombination"/>
    <property type="evidence" value="ECO:0007669"/>
    <property type="project" value="TreeGrafter"/>
</dbReference>
<dbReference type="EMBL" id="JAINDJ010000004">
    <property type="protein sequence ID" value="KAG9451518.1"/>
    <property type="molecule type" value="Genomic_DNA"/>
</dbReference>
<dbReference type="PANTHER" id="PTHR23160">
    <property type="entry name" value="SYNAPTONEMAL COMPLEX PROTEIN-RELATED"/>
    <property type="match status" value="1"/>
</dbReference>
<evidence type="ECO:0000256" key="2">
    <source>
        <dbReference type="SAM" id="Coils"/>
    </source>
</evidence>
<comment type="caution">
    <text evidence="4">The sequence shown here is derived from an EMBL/GenBank/DDBJ whole genome shotgun (WGS) entry which is preliminary data.</text>
</comment>
<name>A0AAV7EW44_ARIFI</name>
<evidence type="ECO:0000313" key="4">
    <source>
        <dbReference type="EMBL" id="KAG9451518.1"/>
    </source>
</evidence>
<feature type="coiled-coil region" evidence="2">
    <location>
        <begin position="65"/>
        <end position="99"/>
    </location>
</feature>
<evidence type="ECO:0008006" key="6">
    <source>
        <dbReference type="Google" id="ProtNLM"/>
    </source>
</evidence>
<evidence type="ECO:0000256" key="3">
    <source>
        <dbReference type="SAM" id="MobiDB-lite"/>
    </source>
</evidence>
<feature type="compositionally biased region" description="Polar residues" evidence="3">
    <location>
        <begin position="752"/>
        <end position="764"/>
    </location>
</feature>
<reference evidence="4 5" key="1">
    <citation type="submission" date="2021-07" db="EMBL/GenBank/DDBJ databases">
        <title>The Aristolochia fimbriata genome: insights into angiosperm evolution, floral development and chemical biosynthesis.</title>
        <authorList>
            <person name="Jiao Y."/>
        </authorList>
    </citation>
    <scope>NUCLEOTIDE SEQUENCE [LARGE SCALE GENOMIC DNA]</scope>
    <source>
        <strain evidence="4">IBCAS-2021</strain>
        <tissue evidence="4">Leaf</tissue>
    </source>
</reference>
<keyword evidence="5" id="KW-1185">Reference proteome</keyword>